<reference evidence="2 3" key="1">
    <citation type="submission" date="2007-08" db="EMBL/GenBank/DDBJ databases">
        <title>Complete sequence of Roseiflexus castenholzii DSM 13941.</title>
        <authorList>
            <consortium name="US DOE Joint Genome Institute"/>
            <person name="Copeland A."/>
            <person name="Lucas S."/>
            <person name="Lapidus A."/>
            <person name="Barry K."/>
            <person name="Glavina del Rio T."/>
            <person name="Dalin E."/>
            <person name="Tice H."/>
            <person name="Pitluck S."/>
            <person name="Thompson L.S."/>
            <person name="Brettin T."/>
            <person name="Bruce D."/>
            <person name="Detter J.C."/>
            <person name="Han C."/>
            <person name="Tapia R."/>
            <person name="Schmutz J."/>
            <person name="Larimer F."/>
            <person name="Land M."/>
            <person name="Hauser L."/>
            <person name="Kyrpides N."/>
            <person name="Mikhailova N."/>
            <person name="Bryant D.A."/>
            <person name="Hanada S."/>
            <person name="Tsukatani Y."/>
            <person name="Richardson P."/>
        </authorList>
    </citation>
    <scope>NUCLEOTIDE SEQUENCE [LARGE SCALE GENOMIC DNA]</scope>
    <source>
        <strain evidence="3">DSM 13941 / HLO8</strain>
    </source>
</reference>
<dbReference type="PANTHER" id="PTHR46732">
    <property type="entry name" value="ATP-DEPENDENT PROTEASE LA (LON) DOMAIN PROTEIN"/>
    <property type="match status" value="1"/>
</dbReference>
<sequence length="233" mass="27280">MKLPLFPLHTVLFPGAPISLHIFEERYRLMIGQCLAQQQPFGVVLLRSGSEVSPDDPFIRSLRRQLNVEEDDIVREAVVPFEIGTIARITESQQFDDGRYLLIAQGQRRFRVQYIIQHQPYLVASVSQLAEDTSTLSGAEITRLRQTYEQYWQTMTRVTGREYDYEELPVDAVELSYWLAHRFRVDNQRKQRWLESDVATRLREVTGMLNVEIALLPRTARRRAGDAWPWSWN</sequence>
<dbReference type="EMBL" id="CP000804">
    <property type="protein sequence ID" value="ABU60120.1"/>
    <property type="molecule type" value="Genomic_DNA"/>
</dbReference>
<evidence type="ECO:0000313" key="2">
    <source>
        <dbReference type="EMBL" id="ABU60120.1"/>
    </source>
</evidence>
<dbReference type="OrthoDB" id="9806457at2"/>
<dbReference type="AlphaFoldDB" id="A7NRC4"/>
<accession>A7NRC4</accession>
<dbReference type="RefSeq" id="WP_012122541.1">
    <property type="nucleotide sequence ID" value="NC_009767.1"/>
</dbReference>
<name>A7NRC4_ROSCS</name>
<proteinExistence type="predicted"/>
<dbReference type="InterPro" id="IPR046336">
    <property type="entry name" value="Lon_prtase_N_sf"/>
</dbReference>
<dbReference type="HOGENOM" id="CLU_048359_1_1_0"/>
<dbReference type="PROSITE" id="PS51787">
    <property type="entry name" value="LON_N"/>
    <property type="match status" value="1"/>
</dbReference>
<organism evidence="2 3">
    <name type="scientific">Roseiflexus castenholzii (strain DSM 13941 / HLO8)</name>
    <dbReference type="NCBI Taxonomy" id="383372"/>
    <lineage>
        <taxon>Bacteria</taxon>
        <taxon>Bacillati</taxon>
        <taxon>Chloroflexota</taxon>
        <taxon>Chloroflexia</taxon>
        <taxon>Chloroflexales</taxon>
        <taxon>Roseiflexineae</taxon>
        <taxon>Roseiflexaceae</taxon>
        <taxon>Roseiflexus</taxon>
    </lineage>
</organism>
<dbReference type="Gene3D" id="2.30.130.40">
    <property type="entry name" value="LON domain-like"/>
    <property type="match status" value="1"/>
</dbReference>
<dbReference type="Proteomes" id="UP000000263">
    <property type="component" value="Chromosome"/>
</dbReference>
<evidence type="ECO:0000313" key="3">
    <source>
        <dbReference type="Proteomes" id="UP000000263"/>
    </source>
</evidence>
<dbReference type="KEGG" id="rca:Rcas_4088"/>
<dbReference type="Pfam" id="PF02190">
    <property type="entry name" value="LON_substr_bdg"/>
    <property type="match status" value="1"/>
</dbReference>
<dbReference type="SMART" id="SM00464">
    <property type="entry name" value="LON"/>
    <property type="match status" value="1"/>
</dbReference>
<dbReference type="InterPro" id="IPR015947">
    <property type="entry name" value="PUA-like_sf"/>
</dbReference>
<dbReference type="eggNOG" id="COG2802">
    <property type="taxonomic scope" value="Bacteria"/>
</dbReference>
<dbReference type="Gene3D" id="1.20.58.1480">
    <property type="match status" value="1"/>
</dbReference>
<keyword evidence="3" id="KW-1185">Reference proteome</keyword>
<protein>
    <submittedName>
        <fullName evidence="2">Peptidase S16 lon domain protein</fullName>
    </submittedName>
</protein>
<dbReference type="STRING" id="383372.Rcas_4088"/>
<gene>
    <name evidence="2" type="ordered locus">Rcas_4088</name>
</gene>
<dbReference type="PANTHER" id="PTHR46732:SF8">
    <property type="entry name" value="ATP-DEPENDENT PROTEASE LA (LON) DOMAIN PROTEIN"/>
    <property type="match status" value="1"/>
</dbReference>
<dbReference type="InterPro" id="IPR003111">
    <property type="entry name" value="Lon_prtase_N"/>
</dbReference>
<dbReference type="SUPFAM" id="SSF88697">
    <property type="entry name" value="PUA domain-like"/>
    <property type="match status" value="1"/>
</dbReference>
<evidence type="ECO:0000259" key="1">
    <source>
        <dbReference type="PROSITE" id="PS51787"/>
    </source>
</evidence>
<feature type="domain" description="Lon N-terminal" evidence="1">
    <location>
        <begin position="1"/>
        <end position="213"/>
    </location>
</feature>